<name>A0ABU0CTF0_9BACI</name>
<protein>
    <submittedName>
        <fullName evidence="1">Uncharacterized protein</fullName>
    </submittedName>
</protein>
<dbReference type="EMBL" id="JAUSUQ010000009">
    <property type="protein sequence ID" value="MDQ0339696.1"/>
    <property type="molecule type" value="Genomic_DNA"/>
</dbReference>
<sequence length="33" mass="3767">MAYLEKRGKNSWRLVVNAGYDANGQAYQTYQNG</sequence>
<reference evidence="1 2" key="1">
    <citation type="submission" date="2023-07" db="EMBL/GenBank/DDBJ databases">
        <title>Genomic Encyclopedia of Type Strains, Phase IV (KMG-IV): sequencing the most valuable type-strain genomes for metagenomic binning, comparative biology and taxonomic classification.</title>
        <authorList>
            <person name="Goeker M."/>
        </authorList>
    </citation>
    <scope>NUCLEOTIDE SEQUENCE [LARGE SCALE GENOMIC DNA]</scope>
    <source>
        <strain evidence="1 2">DSM 17740</strain>
    </source>
</reference>
<comment type="caution">
    <text evidence="1">The sequence shown here is derived from an EMBL/GenBank/DDBJ whole genome shotgun (WGS) entry which is preliminary data.</text>
</comment>
<organism evidence="1 2">
    <name type="scientific">Caldalkalibacillus uzonensis</name>
    <dbReference type="NCBI Taxonomy" id="353224"/>
    <lineage>
        <taxon>Bacteria</taxon>
        <taxon>Bacillati</taxon>
        <taxon>Bacillota</taxon>
        <taxon>Bacilli</taxon>
        <taxon>Bacillales</taxon>
        <taxon>Bacillaceae</taxon>
        <taxon>Caldalkalibacillus</taxon>
    </lineage>
</organism>
<evidence type="ECO:0000313" key="1">
    <source>
        <dbReference type="EMBL" id="MDQ0339696.1"/>
    </source>
</evidence>
<gene>
    <name evidence="1" type="ORF">J2S00_002489</name>
</gene>
<keyword evidence="2" id="KW-1185">Reference proteome</keyword>
<evidence type="ECO:0000313" key="2">
    <source>
        <dbReference type="Proteomes" id="UP001232445"/>
    </source>
</evidence>
<accession>A0ABU0CTF0</accession>
<proteinExistence type="predicted"/>
<dbReference type="Proteomes" id="UP001232445">
    <property type="component" value="Unassembled WGS sequence"/>
</dbReference>